<sequence>MKVDRKRYYTDDAMLPRPERDKVEIEMNSLEGLFQSLNELIEMEVDSPEETQLGTLQADHYTLVKKVGDVIREIKSE</sequence>
<dbReference type="EMBL" id="JAIZAY010000001">
    <property type="protein sequence ID" value="KAJ8049525.1"/>
    <property type="molecule type" value="Genomic_DNA"/>
</dbReference>
<keyword evidence="2" id="KW-1185">Reference proteome</keyword>
<proteinExistence type="predicted"/>
<dbReference type="Proteomes" id="UP001152320">
    <property type="component" value="Chromosome 1"/>
</dbReference>
<gene>
    <name evidence="1" type="ORF">HOLleu_02308</name>
</gene>
<accession>A0A9Q1CR44</accession>
<comment type="caution">
    <text evidence="1">The sequence shown here is derived from an EMBL/GenBank/DDBJ whole genome shotgun (WGS) entry which is preliminary data.</text>
</comment>
<name>A0A9Q1CR44_HOLLE</name>
<protein>
    <submittedName>
        <fullName evidence="1">Uncharacterized protein</fullName>
    </submittedName>
</protein>
<organism evidence="1 2">
    <name type="scientific">Holothuria leucospilota</name>
    <name type="common">Black long sea cucumber</name>
    <name type="synonym">Mertensiothuria leucospilota</name>
    <dbReference type="NCBI Taxonomy" id="206669"/>
    <lineage>
        <taxon>Eukaryota</taxon>
        <taxon>Metazoa</taxon>
        <taxon>Echinodermata</taxon>
        <taxon>Eleutherozoa</taxon>
        <taxon>Echinozoa</taxon>
        <taxon>Holothuroidea</taxon>
        <taxon>Aspidochirotacea</taxon>
        <taxon>Aspidochirotida</taxon>
        <taxon>Holothuriidae</taxon>
        <taxon>Holothuria</taxon>
    </lineage>
</organism>
<evidence type="ECO:0000313" key="2">
    <source>
        <dbReference type="Proteomes" id="UP001152320"/>
    </source>
</evidence>
<evidence type="ECO:0000313" key="1">
    <source>
        <dbReference type="EMBL" id="KAJ8049525.1"/>
    </source>
</evidence>
<dbReference type="AlphaFoldDB" id="A0A9Q1CR44"/>
<reference evidence="1" key="1">
    <citation type="submission" date="2021-10" db="EMBL/GenBank/DDBJ databases">
        <title>Tropical sea cucumber genome reveals ecological adaptation and Cuvierian tubules defense mechanism.</title>
        <authorList>
            <person name="Chen T."/>
        </authorList>
    </citation>
    <scope>NUCLEOTIDE SEQUENCE</scope>
    <source>
        <strain evidence="1">Nanhai2018</strain>
        <tissue evidence="1">Muscle</tissue>
    </source>
</reference>